<reference evidence="2 3" key="1">
    <citation type="submission" date="2017-01" db="EMBL/GenBank/DDBJ databases">
        <authorList>
            <person name="Mah S.A."/>
            <person name="Swanson W.J."/>
            <person name="Moy G.W."/>
            <person name="Vacquier V.D."/>
        </authorList>
    </citation>
    <scope>NUCLEOTIDE SEQUENCE [LARGE SCALE GENOMIC DNA]</scope>
    <source>
        <strain evidence="2 3">DSM 21219</strain>
    </source>
</reference>
<proteinExistence type="predicted"/>
<dbReference type="AlphaFoldDB" id="A0A1R3X353"/>
<keyword evidence="3" id="KW-1185">Reference proteome</keyword>
<dbReference type="OrthoDB" id="9808598at2"/>
<name>A0A1R3X353_9RHOB</name>
<keyword evidence="1" id="KW-0812">Transmembrane</keyword>
<evidence type="ECO:0000313" key="2">
    <source>
        <dbReference type="EMBL" id="SIT85152.1"/>
    </source>
</evidence>
<keyword evidence="1" id="KW-0472">Membrane</keyword>
<keyword evidence="1" id="KW-1133">Transmembrane helix</keyword>
<dbReference type="EMBL" id="FTPS01000001">
    <property type="protein sequence ID" value="SIT85152.1"/>
    <property type="molecule type" value="Genomic_DNA"/>
</dbReference>
<accession>A0A1R3X353</accession>
<sequence length="93" mass="10431">MKLALDRPLNPYLVLATAIVLPGVGQVLNRQPFRGLLFLFFMFLLGGYTLKTAAPDVSLLGKFAGGAFVYAMAIFDAYRHARVRHELWRHRPG</sequence>
<protein>
    <submittedName>
        <fullName evidence="2">Uncharacterized protein</fullName>
    </submittedName>
</protein>
<feature type="transmembrane region" description="Helical" evidence="1">
    <location>
        <begin position="36"/>
        <end position="54"/>
    </location>
</feature>
<dbReference type="STRING" id="515897.SAMN05421849_2261"/>
<organism evidence="2 3">
    <name type="scientific">Pontibaca methylaminivorans</name>
    <dbReference type="NCBI Taxonomy" id="515897"/>
    <lineage>
        <taxon>Bacteria</taxon>
        <taxon>Pseudomonadati</taxon>
        <taxon>Pseudomonadota</taxon>
        <taxon>Alphaproteobacteria</taxon>
        <taxon>Rhodobacterales</taxon>
        <taxon>Roseobacteraceae</taxon>
        <taxon>Pontibaca</taxon>
    </lineage>
</organism>
<feature type="transmembrane region" description="Helical" evidence="1">
    <location>
        <begin position="60"/>
        <end position="78"/>
    </location>
</feature>
<evidence type="ECO:0000256" key="1">
    <source>
        <dbReference type="SAM" id="Phobius"/>
    </source>
</evidence>
<dbReference type="RefSeq" id="WP_076649929.1">
    <property type="nucleotide sequence ID" value="NZ_FTPS01000001.1"/>
</dbReference>
<evidence type="ECO:0000313" key="3">
    <source>
        <dbReference type="Proteomes" id="UP000192455"/>
    </source>
</evidence>
<feature type="transmembrane region" description="Helical" evidence="1">
    <location>
        <begin position="12"/>
        <end position="29"/>
    </location>
</feature>
<dbReference type="Proteomes" id="UP000192455">
    <property type="component" value="Unassembled WGS sequence"/>
</dbReference>
<gene>
    <name evidence="2" type="ORF">SAMN05421849_2261</name>
</gene>